<reference evidence="1" key="1">
    <citation type="journal article" date="2009" name="PLoS Genet.">
        <title>Sequencing, mapping, and analysis of 27,455 maize full-length cDNAs.</title>
        <authorList>
            <person name="Soderlund C."/>
            <person name="Descour A."/>
            <person name="Kudrna D."/>
            <person name="Bomhoff M."/>
            <person name="Boyd L."/>
            <person name="Currie J."/>
            <person name="Angelova A."/>
            <person name="Collura K."/>
            <person name="Wissotski M."/>
            <person name="Ashley E."/>
            <person name="Morrow D."/>
            <person name="Fernandes J."/>
            <person name="Walbot V."/>
            <person name="Yu Y."/>
        </authorList>
    </citation>
    <scope>NUCLEOTIDE SEQUENCE</scope>
    <source>
        <strain evidence="1">B73</strain>
    </source>
</reference>
<sequence>MFSLDAAAEGDAVADGELADLDAVVGGERLVEDEHEVAVEADVLAHGRVVGEHDGAVPQRVVVADEAAQLHQLQQPLVVVEVVVLVGVHEDEVERPVVLLLRDEVVEDGERGTLAEVDLVGDAGLLDAGQAQLVVLAVDVHGQDRAVLREGERRGEEGVAGVDADLHGLLGADELDEHVQELPLVGGGRHQVPWVLGGDLAELLHALRLPRVHARVQDVLVEVVALEQALVADLGVPRLLLAVAVGLLLLRRRRLGRRGGHCVQCS</sequence>
<evidence type="ECO:0000313" key="1">
    <source>
        <dbReference type="EMBL" id="ACN31447.1"/>
    </source>
</evidence>
<accession>C0PBA2</accession>
<dbReference type="AlphaFoldDB" id="C0PBA2"/>
<dbReference type="EMBL" id="BT065571">
    <property type="protein sequence ID" value="ACN31447.1"/>
    <property type="molecule type" value="mRNA"/>
</dbReference>
<proteinExistence type="evidence at transcript level"/>
<reference evidence="1" key="2">
    <citation type="submission" date="2012-06" db="EMBL/GenBank/DDBJ databases">
        <authorList>
            <person name="Yu Y."/>
            <person name="Currie J."/>
            <person name="Lomeli R."/>
            <person name="Angelova A."/>
            <person name="Collura K."/>
            <person name="Wissotski M."/>
            <person name="Campos D."/>
            <person name="Kudrna D."/>
            <person name="Golser W."/>
            <person name="Ashely E."/>
            <person name="Descour A."/>
            <person name="Fernandes J."/>
            <person name="Soderlund C."/>
            <person name="Walbot V."/>
        </authorList>
    </citation>
    <scope>NUCLEOTIDE SEQUENCE</scope>
    <source>
        <strain evidence="1">B73</strain>
    </source>
</reference>
<organism evidence="1">
    <name type="scientific">Zea mays</name>
    <name type="common">Maize</name>
    <dbReference type="NCBI Taxonomy" id="4577"/>
    <lineage>
        <taxon>Eukaryota</taxon>
        <taxon>Viridiplantae</taxon>
        <taxon>Streptophyta</taxon>
        <taxon>Embryophyta</taxon>
        <taxon>Tracheophyta</taxon>
        <taxon>Spermatophyta</taxon>
        <taxon>Magnoliopsida</taxon>
        <taxon>Liliopsida</taxon>
        <taxon>Poales</taxon>
        <taxon>Poaceae</taxon>
        <taxon>PACMAD clade</taxon>
        <taxon>Panicoideae</taxon>
        <taxon>Andropogonodae</taxon>
        <taxon>Andropogoneae</taxon>
        <taxon>Tripsacinae</taxon>
        <taxon>Zea</taxon>
    </lineage>
</organism>
<protein>
    <submittedName>
        <fullName evidence="1">Uncharacterized protein</fullName>
    </submittedName>
</protein>
<name>C0PBA2_MAIZE</name>